<gene>
    <name evidence="1" type="ORF">AQUCO_01200143v1</name>
</gene>
<organism evidence="1 2">
    <name type="scientific">Aquilegia coerulea</name>
    <name type="common">Rocky mountain columbine</name>
    <dbReference type="NCBI Taxonomy" id="218851"/>
    <lineage>
        <taxon>Eukaryota</taxon>
        <taxon>Viridiplantae</taxon>
        <taxon>Streptophyta</taxon>
        <taxon>Embryophyta</taxon>
        <taxon>Tracheophyta</taxon>
        <taxon>Spermatophyta</taxon>
        <taxon>Magnoliopsida</taxon>
        <taxon>Ranunculales</taxon>
        <taxon>Ranunculaceae</taxon>
        <taxon>Thalictroideae</taxon>
        <taxon>Aquilegia</taxon>
    </lineage>
</organism>
<reference evidence="1 2" key="1">
    <citation type="submission" date="2017-09" db="EMBL/GenBank/DDBJ databases">
        <title>WGS assembly of Aquilegia coerulea Goldsmith.</title>
        <authorList>
            <person name="Hodges S."/>
            <person name="Kramer E."/>
            <person name="Nordborg M."/>
            <person name="Tomkins J."/>
            <person name="Borevitz J."/>
            <person name="Derieg N."/>
            <person name="Yan J."/>
            <person name="Mihaltcheva S."/>
            <person name="Hayes R.D."/>
            <person name="Rokhsar D."/>
        </authorList>
    </citation>
    <scope>NUCLEOTIDE SEQUENCE [LARGE SCALE GENOMIC DNA]</scope>
    <source>
        <strain evidence="2">cv. Goldsmith</strain>
    </source>
</reference>
<dbReference type="AlphaFoldDB" id="A0A2G5E4N8"/>
<accession>A0A2G5E4N8</accession>
<dbReference type="Proteomes" id="UP000230069">
    <property type="component" value="Unassembled WGS sequence"/>
</dbReference>
<proteinExistence type="predicted"/>
<dbReference type="EMBL" id="KZ305029">
    <property type="protein sequence ID" value="PIA50714.1"/>
    <property type="molecule type" value="Genomic_DNA"/>
</dbReference>
<name>A0A2G5E4N8_AQUCA</name>
<dbReference type="InParanoid" id="A0A2G5E4N8"/>
<sequence>MQEQFSKLRTEQGLNLASGERGFFGSGRNCRCLHDCKGVAETIVKQGWAVAIGRGLRTVQGVCSLFLSYR</sequence>
<protein>
    <submittedName>
        <fullName evidence="1">Uncharacterized protein</fullName>
    </submittedName>
</protein>
<keyword evidence="2" id="KW-1185">Reference proteome</keyword>
<evidence type="ECO:0000313" key="1">
    <source>
        <dbReference type="EMBL" id="PIA50714.1"/>
    </source>
</evidence>
<evidence type="ECO:0000313" key="2">
    <source>
        <dbReference type="Proteomes" id="UP000230069"/>
    </source>
</evidence>